<proteinExistence type="inferred from homology"/>
<dbReference type="AlphaFoldDB" id="A0A0R0CYY1"/>
<dbReference type="Proteomes" id="UP000052052">
    <property type="component" value="Unassembled WGS sequence"/>
</dbReference>
<dbReference type="OrthoDB" id="9815677at2"/>
<reference evidence="3 4" key="1">
    <citation type="submission" date="2015-05" db="EMBL/GenBank/DDBJ databases">
        <title>Genome sequencing and analysis of members of genus Stenotrophomonas.</title>
        <authorList>
            <person name="Patil P.P."/>
            <person name="Midha S."/>
            <person name="Patil P.B."/>
        </authorList>
    </citation>
    <scope>NUCLEOTIDE SEQUENCE [LARGE SCALE GENOMIC DNA]</scope>
    <source>
        <strain evidence="3 4">DSM 21858</strain>
    </source>
</reference>
<dbReference type="InterPro" id="IPR036822">
    <property type="entry name" value="CutC-like_dom_sf"/>
</dbReference>
<comment type="caution">
    <text evidence="2">Once thought to be involved in copper homeostasis, experiments in E.coli have shown this is not the case.</text>
</comment>
<dbReference type="PANTHER" id="PTHR12598:SF0">
    <property type="entry name" value="COPPER HOMEOSTASIS PROTEIN CUTC HOMOLOG"/>
    <property type="match status" value="1"/>
</dbReference>
<comment type="subcellular location">
    <subcellularLocation>
        <location evidence="2">Cytoplasm</location>
    </subcellularLocation>
</comment>
<dbReference type="GO" id="GO:0005507">
    <property type="term" value="F:copper ion binding"/>
    <property type="evidence" value="ECO:0007669"/>
    <property type="project" value="TreeGrafter"/>
</dbReference>
<dbReference type="Gene3D" id="3.20.20.380">
    <property type="entry name" value="Copper homeostasis (CutC) domain"/>
    <property type="match status" value="1"/>
</dbReference>
<sequence>MSRPTARVLEIAAGSLVSALAAQQGGADRVELCEALEIGGTTPSYGTLALARERLRIPLFVLIRPRPGDFVYDAHEAEVMLRDIETCVRIGCDGIVAGALDADGDIDEPLCRQLLAAAGLLPVTFHRAFDVVSNPAAALERIAALGFSRLLTSGGRASAEQGSALIAACVEQVQGRLQVMPGGGLDEGNIARVASLTRAREFHASAKVRRTSAMRAPSVVLPGLSTSWSETDAVRVRVLRDALDALDAG</sequence>
<dbReference type="PATRIC" id="fig|344882.3.peg.2497"/>
<keyword evidence="4" id="KW-1185">Reference proteome</keyword>
<dbReference type="SUPFAM" id="SSF110395">
    <property type="entry name" value="CutC-like"/>
    <property type="match status" value="1"/>
</dbReference>
<dbReference type="STRING" id="344882.ABB29_05810"/>
<dbReference type="EMBL" id="LDJL01000005">
    <property type="protein sequence ID" value="KRG70579.1"/>
    <property type="molecule type" value="Genomic_DNA"/>
</dbReference>
<dbReference type="RefSeq" id="WP_057657670.1">
    <property type="nucleotide sequence ID" value="NZ_LDJL01000005.1"/>
</dbReference>
<evidence type="ECO:0000256" key="2">
    <source>
        <dbReference type="HAMAP-Rule" id="MF_00795"/>
    </source>
</evidence>
<gene>
    <name evidence="2" type="primary">cutC</name>
    <name evidence="3" type="ORF">ABB29_05810</name>
</gene>
<evidence type="ECO:0000313" key="3">
    <source>
        <dbReference type="EMBL" id="KRG70579.1"/>
    </source>
</evidence>
<dbReference type="FunFam" id="3.20.20.380:FF:000001">
    <property type="entry name" value="Copper homeostasis protein CutC"/>
    <property type="match status" value="1"/>
</dbReference>
<protein>
    <recommendedName>
        <fullName evidence="2">PF03932 family protein CutC</fullName>
    </recommendedName>
</protein>
<comment type="similarity">
    <text evidence="1 2">Belongs to the CutC family.</text>
</comment>
<dbReference type="InterPro" id="IPR005627">
    <property type="entry name" value="CutC-like"/>
</dbReference>
<organism evidence="3 4">
    <name type="scientific">Pseudoxanthomonas dokdonensis</name>
    <dbReference type="NCBI Taxonomy" id="344882"/>
    <lineage>
        <taxon>Bacteria</taxon>
        <taxon>Pseudomonadati</taxon>
        <taxon>Pseudomonadota</taxon>
        <taxon>Gammaproteobacteria</taxon>
        <taxon>Lysobacterales</taxon>
        <taxon>Lysobacteraceae</taxon>
        <taxon>Pseudoxanthomonas</taxon>
    </lineage>
</organism>
<dbReference type="GO" id="GO:0005737">
    <property type="term" value="C:cytoplasm"/>
    <property type="evidence" value="ECO:0007669"/>
    <property type="project" value="UniProtKB-SubCell"/>
</dbReference>
<evidence type="ECO:0000256" key="1">
    <source>
        <dbReference type="ARBA" id="ARBA00007768"/>
    </source>
</evidence>
<dbReference type="Pfam" id="PF03932">
    <property type="entry name" value="CutC"/>
    <property type="match status" value="1"/>
</dbReference>
<dbReference type="PANTHER" id="PTHR12598">
    <property type="entry name" value="COPPER HOMEOSTASIS PROTEIN CUTC"/>
    <property type="match status" value="1"/>
</dbReference>
<name>A0A0R0CYY1_9GAMM</name>
<accession>A0A0R0CYY1</accession>
<keyword evidence="2" id="KW-0963">Cytoplasm</keyword>
<comment type="caution">
    <text evidence="3">The sequence shown here is derived from an EMBL/GenBank/DDBJ whole genome shotgun (WGS) entry which is preliminary data.</text>
</comment>
<evidence type="ECO:0000313" key="4">
    <source>
        <dbReference type="Proteomes" id="UP000052052"/>
    </source>
</evidence>
<dbReference type="HAMAP" id="MF_00795">
    <property type="entry name" value="CutC"/>
    <property type="match status" value="1"/>
</dbReference>